<feature type="compositionally biased region" description="Acidic residues" evidence="2">
    <location>
        <begin position="750"/>
        <end position="763"/>
    </location>
</feature>
<evidence type="ECO:0000256" key="2">
    <source>
        <dbReference type="SAM" id="MobiDB-lite"/>
    </source>
</evidence>
<keyword evidence="5" id="KW-1185">Reference proteome</keyword>
<gene>
    <name evidence="4" type="ORF">BpHYR1_014088</name>
</gene>
<proteinExistence type="inferred from homology"/>
<keyword evidence="4" id="KW-0378">Hydrolase</keyword>
<feature type="region of interest" description="Disordered" evidence="2">
    <location>
        <begin position="589"/>
        <end position="625"/>
    </location>
</feature>
<evidence type="ECO:0000313" key="4">
    <source>
        <dbReference type="EMBL" id="RNA21781.1"/>
    </source>
</evidence>
<dbReference type="Gene3D" id="3.40.50.1820">
    <property type="entry name" value="alpha/beta hydrolase"/>
    <property type="match status" value="1"/>
</dbReference>
<comment type="caution">
    <text evidence="4">The sequence shown here is derived from an EMBL/GenBank/DDBJ whole genome shotgun (WGS) entry which is preliminary data.</text>
</comment>
<dbReference type="InterPro" id="IPR022122">
    <property type="entry name" value="DUF3657"/>
</dbReference>
<reference evidence="4 5" key="1">
    <citation type="journal article" date="2018" name="Sci. Rep.">
        <title>Genomic signatures of local adaptation to the degree of environmental predictability in rotifers.</title>
        <authorList>
            <person name="Franch-Gras L."/>
            <person name="Hahn C."/>
            <person name="Garcia-Roger E.M."/>
            <person name="Carmona M.J."/>
            <person name="Serra M."/>
            <person name="Gomez A."/>
        </authorList>
    </citation>
    <scope>NUCLEOTIDE SEQUENCE [LARGE SCALE GENOMIC DNA]</scope>
    <source>
        <strain evidence="4">HYR1</strain>
    </source>
</reference>
<dbReference type="Proteomes" id="UP000276133">
    <property type="component" value="Unassembled WGS sequence"/>
</dbReference>
<dbReference type="PANTHER" id="PTHR12482">
    <property type="entry name" value="LIPASE ROG1-RELATED-RELATED"/>
    <property type="match status" value="1"/>
</dbReference>
<dbReference type="STRING" id="10195.A0A3M7RE89"/>
<dbReference type="Pfam" id="PF12394">
    <property type="entry name" value="DUF3657"/>
    <property type="match status" value="1"/>
</dbReference>
<protein>
    <submittedName>
        <fullName evidence="4">Family with sequence similarity member B</fullName>
        <ecNumber evidence="4">3.1.1.1</ecNumber>
    </submittedName>
</protein>
<dbReference type="AlphaFoldDB" id="A0A3M7RE89"/>
<dbReference type="FunFam" id="3.40.50.1820:FF:000004">
    <property type="entry name" value="Protein FAM135A isoform a"/>
    <property type="match status" value="1"/>
</dbReference>
<dbReference type="EMBL" id="REGN01003601">
    <property type="protein sequence ID" value="RNA21781.1"/>
    <property type="molecule type" value="Genomic_DNA"/>
</dbReference>
<sequence>MFPSTVLEDCAVSKTFLILYRNEEINLDDHFLFKISTLLNAFNLIESFDKLGLEMNVELWFTESDYKPPSLSTLYSSGQQKVSPSNSFSNLESNSSVMQMLCCRTFRIKFDPRHGIHIQVPCIFDYFHLSSVLVTLHCSLLTLLPPVMLGTNIQRNLTLSSILFGKDLSQFKSSTEVSASLINRAVHLHNLICTVLLAAYEKLQDHMFKMMSYMSEYEKAKIKVEYVDCKEKQRKLCQIIQNCTDPETIDDLANRHVAQCSAENIMLWCLYLDNFSLNQTTSPYLAIEYHNKRLKRFSETFICKEMPKKLLTDYLHEYAQVADLFGQMNEMIRQLPYYQQLPDLIVCCDDLDGVADQLPVIFEEVYINDSEYSQSCKTSLGSFRSDSNLKNRRQFQRKASQSSNEFASTKPDLKLQKKLRKKVFKTGDSLDAYDSSNKSIQLVSFRKKSEYSESGNDTVSNSDPDLVHASNHHEKLSKIKAELAGKHINSPTTSLSTVCSLVQDNKSVETNSASANIASASDLLFGTDKQDISLALNSIDLSVGSEMDDSFSSDKSHVYTPKTIQNGPTDGSYKSKALYESFRGKVSTLERPKSQRARKSVLNHSFSLDEQSRRKNSLRSNNSDPIRLTINKESLDECSPVPPVRYKKLNRQLSLKQNQLEKNSLSDYTSESLLKFVHFREDFKNFLKKKYPLANVYSEFSSYFCTAPYFYTELTPSGPSRPDSASFMSTLTAKSKLLRKMLRQSQSVESNEDQEDNQQKDEEEEEVHLVICVHGLDGNSGDLRLVRTYLELALPGAKMDFLMSEQNQESTFDDIEVMTEQLIKEIECHLDNYGIEPDRISFVGHSLGNLIIRSTVCHDKFKPYVHRLYTYLSLSGPHLGTLYNSSGLINMGLWIMQKWKKSGSLLQLSLKDSTDLYKTFLYKLSRKKTFEYFKNVLLVASPQDRYVPFHSARIDMCKSAFKDSVYGNVYREMVTNILKPIRDNPAINFRRYSAFYSLTNGTSNLIGRAAHVAVLDSEFFVEKLILVSVAKYFR</sequence>
<accession>A0A3M7RE89</accession>
<dbReference type="SUPFAM" id="SSF53474">
    <property type="entry name" value="alpha/beta-Hydrolases"/>
    <property type="match status" value="1"/>
</dbReference>
<dbReference type="Pfam" id="PF05057">
    <property type="entry name" value="DUF676"/>
    <property type="match status" value="1"/>
</dbReference>
<dbReference type="EC" id="3.1.1.1" evidence="4"/>
<feature type="region of interest" description="Disordered" evidence="2">
    <location>
        <begin position="743"/>
        <end position="763"/>
    </location>
</feature>
<comment type="similarity">
    <text evidence="1">Belongs to the FAM135 family.</text>
</comment>
<evidence type="ECO:0000256" key="1">
    <source>
        <dbReference type="ARBA" id="ARBA00007949"/>
    </source>
</evidence>
<evidence type="ECO:0000259" key="3">
    <source>
        <dbReference type="Pfam" id="PF05057"/>
    </source>
</evidence>
<dbReference type="InterPro" id="IPR029058">
    <property type="entry name" value="AB_hydrolase_fold"/>
</dbReference>
<dbReference type="OrthoDB" id="273452at2759"/>
<evidence type="ECO:0000313" key="5">
    <source>
        <dbReference type="Proteomes" id="UP000276133"/>
    </source>
</evidence>
<organism evidence="4 5">
    <name type="scientific">Brachionus plicatilis</name>
    <name type="common">Marine rotifer</name>
    <name type="synonym">Brachionus muelleri</name>
    <dbReference type="NCBI Taxonomy" id="10195"/>
    <lineage>
        <taxon>Eukaryota</taxon>
        <taxon>Metazoa</taxon>
        <taxon>Spiralia</taxon>
        <taxon>Gnathifera</taxon>
        <taxon>Rotifera</taxon>
        <taxon>Eurotatoria</taxon>
        <taxon>Monogononta</taxon>
        <taxon>Pseudotrocha</taxon>
        <taxon>Ploima</taxon>
        <taxon>Brachionidae</taxon>
        <taxon>Brachionus</taxon>
    </lineage>
</organism>
<dbReference type="InterPro" id="IPR007751">
    <property type="entry name" value="DUF676_lipase-like"/>
</dbReference>
<name>A0A3M7RE89_BRAPC</name>
<dbReference type="GO" id="GO:0106435">
    <property type="term" value="F:carboxylesterase activity"/>
    <property type="evidence" value="ECO:0007669"/>
    <property type="project" value="UniProtKB-EC"/>
</dbReference>
<dbReference type="InterPro" id="IPR044294">
    <property type="entry name" value="Lipase-like"/>
</dbReference>
<feature type="region of interest" description="Disordered" evidence="2">
    <location>
        <begin position="551"/>
        <end position="572"/>
    </location>
</feature>
<feature type="domain" description="DUF676" evidence="3">
    <location>
        <begin position="764"/>
        <end position="957"/>
    </location>
</feature>
<dbReference type="PANTHER" id="PTHR12482:SF5">
    <property type="entry name" value="DUF676 DOMAIN-CONTAINING PROTEIN"/>
    <property type="match status" value="1"/>
</dbReference>